<name>A0AAV0FRZ2_9ASTE</name>
<sequence length="91" mass="10591">MTIHIRIRIVLSLGYFKISQRIKEWISKTKGCAKEQDQTKDLVLTACTCQNKIQRTKDRAVAAKYLKIWSHTRSGRLTYPVGYVCVFNLTR</sequence>
<reference evidence="1" key="1">
    <citation type="submission" date="2022-07" db="EMBL/GenBank/DDBJ databases">
        <authorList>
            <person name="Macas J."/>
            <person name="Novak P."/>
            <person name="Neumann P."/>
        </authorList>
    </citation>
    <scope>NUCLEOTIDE SEQUENCE</scope>
</reference>
<comment type="caution">
    <text evidence="1">The sequence shown here is derived from an EMBL/GenBank/DDBJ whole genome shotgun (WGS) entry which is preliminary data.</text>
</comment>
<dbReference type="Proteomes" id="UP001152523">
    <property type="component" value="Unassembled WGS sequence"/>
</dbReference>
<organism evidence="1 2">
    <name type="scientific">Cuscuta epithymum</name>
    <dbReference type="NCBI Taxonomy" id="186058"/>
    <lineage>
        <taxon>Eukaryota</taxon>
        <taxon>Viridiplantae</taxon>
        <taxon>Streptophyta</taxon>
        <taxon>Embryophyta</taxon>
        <taxon>Tracheophyta</taxon>
        <taxon>Spermatophyta</taxon>
        <taxon>Magnoliopsida</taxon>
        <taxon>eudicotyledons</taxon>
        <taxon>Gunneridae</taxon>
        <taxon>Pentapetalae</taxon>
        <taxon>asterids</taxon>
        <taxon>lamiids</taxon>
        <taxon>Solanales</taxon>
        <taxon>Convolvulaceae</taxon>
        <taxon>Cuscuteae</taxon>
        <taxon>Cuscuta</taxon>
        <taxon>Cuscuta subgen. Cuscuta</taxon>
    </lineage>
</organism>
<evidence type="ECO:0000313" key="2">
    <source>
        <dbReference type="Proteomes" id="UP001152523"/>
    </source>
</evidence>
<protein>
    <submittedName>
        <fullName evidence="1">Uncharacterized protein</fullName>
    </submittedName>
</protein>
<accession>A0AAV0FRZ2</accession>
<dbReference type="EMBL" id="CAMAPF010001002">
    <property type="protein sequence ID" value="CAH9137872.1"/>
    <property type="molecule type" value="Genomic_DNA"/>
</dbReference>
<evidence type="ECO:0000313" key="1">
    <source>
        <dbReference type="EMBL" id="CAH9137872.1"/>
    </source>
</evidence>
<keyword evidence="2" id="KW-1185">Reference proteome</keyword>
<gene>
    <name evidence="1" type="ORF">CEPIT_LOCUS36370</name>
</gene>
<proteinExistence type="predicted"/>
<dbReference type="AlphaFoldDB" id="A0AAV0FRZ2"/>